<dbReference type="EMBL" id="CP080095">
    <property type="protein sequence ID" value="QYD67489.1"/>
    <property type="molecule type" value="Genomic_DNA"/>
</dbReference>
<keyword evidence="2" id="KW-1185">Reference proteome</keyword>
<accession>A0ABX8UFM7</accession>
<organism evidence="1 2">
    <name type="scientific">Paraburkholderia edwinii</name>
    <dbReference type="NCBI Taxonomy" id="2861782"/>
    <lineage>
        <taxon>Bacteria</taxon>
        <taxon>Pseudomonadati</taxon>
        <taxon>Pseudomonadota</taxon>
        <taxon>Betaproteobacteria</taxon>
        <taxon>Burkholderiales</taxon>
        <taxon>Burkholderiaceae</taxon>
        <taxon>Paraburkholderia</taxon>
    </lineage>
</organism>
<sequence length="101" mass="11155">MSTNEKEIAFVSFYDEETQLVKCCLVPRHKVRAAIDHASPVSIPLSAPDDSRAPITDEDARHLGGIALVCHTKLHPELLDRLQITFAAPVQWTPVARPSVD</sequence>
<evidence type="ECO:0000313" key="2">
    <source>
        <dbReference type="Proteomes" id="UP000826462"/>
    </source>
</evidence>
<evidence type="ECO:0000313" key="1">
    <source>
        <dbReference type="EMBL" id="QYD67489.1"/>
    </source>
</evidence>
<dbReference type="Proteomes" id="UP000826462">
    <property type="component" value="Chromosome 1"/>
</dbReference>
<proteinExistence type="predicted"/>
<protein>
    <submittedName>
        <fullName evidence="1">Uncharacterized protein</fullName>
    </submittedName>
</protein>
<gene>
    <name evidence="1" type="ORF">KZJ38_14140</name>
</gene>
<dbReference type="RefSeq" id="WP_219796520.1">
    <property type="nucleotide sequence ID" value="NZ_CP080095.1"/>
</dbReference>
<reference evidence="1 2" key="1">
    <citation type="submission" date="2021-07" db="EMBL/GenBank/DDBJ databases">
        <title>Paraburkholderia edwinii protects Aspergillus sp. from phenazines by acting as a toxin sponge.</title>
        <authorList>
            <person name="Dahlstrom K.M."/>
            <person name="Newman D.K."/>
        </authorList>
    </citation>
    <scope>NUCLEOTIDE SEQUENCE [LARGE SCALE GENOMIC DNA]</scope>
    <source>
        <strain evidence="1 2">Pe01</strain>
    </source>
</reference>
<name>A0ABX8UFM7_9BURK</name>